<evidence type="ECO:0000256" key="1">
    <source>
        <dbReference type="ARBA" id="ARBA00000900"/>
    </source>
</evidence>
<feature type="compositionally biased region" description="Low complexity" evidence="7">
    <location>
        <begin position="708"/>
        <end position="735"/>
    </location>
</feature>
<keyword evidence="6" id="KW-0862">Zinc</keyword>
<evidence type="ECO:0000256" key="5">
    <source>
        <dbReference type="ARBA" id="ARBA00023163"/>
    </source>
</evidence>
<dbReference type="GO" id="GO:0061630">
    <property type="term" value="F:ubiquitin protein ligase activity"/>
    <property type="evidence" value="ECO:0007669"/>
    <property type="project" value="UniProtKB-EC"/>
</dbReference>
<evidence type="ECO:0000313" key="10">
    <source>
        <dbReference type="Proteomes" id="UP000777482"/>
    </source>
</evidence>
<dbReference type="InterPro" id="IPR013083">
    <property type="entry name" value="Znf_RING/FYVE/PHD"/>
</dbReference>
<evidence type="ECO:0000256" key="4">
    <source>
        <dbReference type="ARBA" id="ARBA00023015"/>
    </source>
</evidence>
<dbReference type="EC" id="2.3.2.27" evidence="2"/>
<accession>A0A9P7B7U0</accession>
<feature type="compositionally biased region" description="Pro residues" evidence="7">
    <location>
        <begin position="759"/>
        <end position="768"/>
    </location>
</feature>
<evidence type="ECO:0000256" key="2">
    <source>
        <dbReference type="ARBA" id="ARBA00012483"/>
    </source>
</evidence>
<feature type="compositionally biased region" description="Polar residues" evidence="7">
    <location>
        <begin position="630"/>
        <end position="640"/>
    </location>
</feature>
<keyword evidence="5" id="KW-0804">Transcription</keyword>
<feature type="compositionally biased region" description="Basic and acidic residues" evidence="7">
    <location>
        <begin position="1131"/>
        <end position="1140"/>
    </location>
</feature>
<feature type="region of interest" description="Disordered" evidence="7">
    <location>
        <begin position="924"/>
        <end position="955"/>
    </location>
</feature>
<dbReference type="GO" id="GO:0000209">
    <property type="term" value="P:protein polyubiquitination"/>
    <property type="evidence" value="ECO:0007669"/>
    <property type="project" value="TreeGrafter"/>
</dbReference>
<dbReference type="GO" id="GO:0006513">
    <property type="term" value="P:protein monoubiquitination"/>
    <property type="evidence" value="ECO:0007669"/>
    <property type="project" value="TreeGrafter"/>
</dbReference>
<feature type="compositionally biased region" description="Polar residues" evidence="7">
    <location>
        <begin position="798"/>
        <end position="812"/>
    </location>
</feature>
<feature type="region of interest" description="Disordered" evidence="7">
    <location>
        <begin position="792"/>
        <end position="908"/>
    </location>
</feature>
<feature type="region of interest" description="Disordered" evidence="7">
    <location>
        <begin position="200"/>
        <end position="236"/>
    </location>
</feature>
<dbReference type="GO" id="GO:0008270">
    <property type="term" value="F:zinc ion binding"/>
    <property type="evidence" value="ECO:0007669"/>
    <property type="project" value="UniProtKB-KW"/>
</dbReference>
<feature type="domain" description="RING-type" evidence="8">
    <location>
        <begin position="95"/>
        <end position="134"/>
    </location>
</feature>
<feature type="compositionally biased region" description="Low complexity" evidence="7">
    <location>
        <begin position="835"/>
        <end position="865"/>
    </location>
</feature>
<feature type="compositionally biased region" description="Polar residues" evidence="7">
    <location>
        <begin position="925"/>
        <end position="937"/>
    </location>
</feature>
<feature type="compositionally biased region" description="Low complexity" evidence="7">
    <location>
        <begin position="444"/>
        <end position="461"/>
    </location>
</feature>
<dbReference type="Gene3D" id="3.30.40.10">
    <property type="entry name" value="Zinc/RING finger domain, C3HC4 (zinc finger)"/>
    <property type="match status" value="1"/>
</dbReference>
<feature type="compositionally biased region" description="Basic and acidic residues" evidence="7">
    <location>
        <begin position="400"/>
        <end position="412"/>
    </location>
</feature>
<feature type="region of interest" description="Disordered" evidence="7">
    <location>
        <begin position="1"/>
        <end position="89"/>
    </location>
</feature>
<feature type="region of interest" description="Disordered" evidence="7">
    <location>
        <begin position="365"/>
        <end position="772"/>
    </location>
</feature>
<keyword evidence="6" id="KW-0479">Metal-binding</keyword>
<feature type="region of interest" description="Disordered" evidence="7">
    <location>
        <begin position="1091"/>
        <end position="1110"/>
    </location>
</feature>
<evidence type="ECO:0000259" key="8">
    <source>
        <dbReference type="PROSITE" id="PS50089"/>
    </source>
</evidence>
<dbReference type="SMART" id="SM00184">
    <property type="entry name" value="RING"/>
    <property type="match status" value="1"/>
</dbReference>
<dbReference type="EMBL" id="PUHQ01000011">
    <property type="protein sequence ID" value="KAG0664987.1"/>
    <property type="molecule type" value="Genomic_DNA"/>
</dbReference>
<feature type="region of interest" description="Disordered" evidence="7">
    <location>
        <begin position="1131"/>
        <end position="1171"/>
    </location>
</feature>
<dbReference type="AlphaFoldDB" id="A0A9P7B7U0"/>
<dbReference type="SUPFAM" id="SSF57850">
    <property type="entry name" value="RING/U-box"/>
    <property type="match status" value="1"/>
</dbReference>
<dbReference type="PANTHER" id="PTHR46077:SF1">
    <property type="entry name" value="TOP1 BINDING ARGININE_SERINE RICH PROTEIN, E3 UBIQUITIN LIGASE"/>
    <property type="match status" value="1"/>
</dbReference>
<feature type="compositionally biased region" description="Basic and acidic residues" evidence="7">
    <location>
        <begin position="382"/>
        <end position="393"/>
    </location>
</feature>
<evidence type="ECO:0000313" key="9">
    <source>
        <dbReference type="EMBL" id="KAG0664987.1"/>
    </source>
</evidence>
<evidence type="ECO:0000256" key="3">
    <source>
        <dbReference type="ARBA" id="ARBA00022679"/>
    </source>
</evidence>
<gene>
    <name evidence="9" type="ORF">C6P46_000613</name>
</gene>
<feature type="compositionally biased region" description="Basic and acidic residues" evidence="7">
    <location>
        <begin position="224"/>
        <end position="236"/>
    </location>
</feature>
<dbReference type="OrthoDB" id="21204at2759"/>
<dbReference type="InterPro" id="IPR001841">
    <property type="entry name" value="Znf_RING"/>
</dbReference>
<organism evidence="9 10">
    <name type="scientific">Rhodotorula mucilaginosa</name>
    <name type="common">Yeast</name>
    <name type="synonym">Rhodotorula rubra</name>
    <dbReference type="NCBI Taxonomy" id="5537"/>
    <lineage>
        <taxon>Eukaryota</taxon>
        <taxon>Fungi</taxon>
        <taxon>Dikarya</taxon>
        <taxon>Basidiomycota</taxon>
        <taxon>Pucciniomycotina</taxon>
        <taxon>Microbotryomycetes</taxon>
        <taxon>Sporidiobolales</taxon>
        <taxon>Sporidiobolaceae</taxon>
        <taxon>Rhodotorula</taxon>
    </lineage>
</organism>
<evidence type="ECO:0000256" key="6">
    <source>
        <dbReference type="PROSITE-ProRule" id="PRU00175"/>
    </source>
</evidence>
<feature type="compositionally biased region" description="Low complexity" evidence="7">
    <location>
        <begin position="641"/>
        <end position="657"/>
    </location>
</feature>
<feature type="compositionally biased region" description="Pro residues" evidence="7">
    <location>
        <begin position="14"/>
        <end position="34"/>
    </location>
</feature>
<keyword evidence="6" id="KW-0863">Zinc-finger</keyword>
<dbReference type="PROSITE" id="PS50089">
    <property type="entry name" value="ZF_RING_2"/>
    <property type="match status" value="1"/>
</dbReference>
<feature type="compositionally biased region" description="Pro residues" evidence="7">
    <location>
        <begin position="675"/>
        <end position="688"/>
    </location>
</feature>
<feature type="compositionally biased region" description="Basic residues" evidence="7">
    <location>
        <begin position="1"/>
        <end position="12"/>
    </location>
</feature>
<feature type="compositionally biased region" description="Basic and acidic residues" evidence="7">
    <location>
        <begin position="73"/>
        <end position="83"/>
    </location>
</feature>
<dbReference type="Pfam" id="PF13639">
    <property type="entry name" value="zf-RING_2"/>
    <property type="match status" value="1"/>
</dbReference>
<keyword evidence="10" id="KW-1185">Reference proteome</keyword>
<reference evidence="9 10" key="1">
    <citation type="submission" date="2020-11" db="EMBL/GenBank/DDBJ databases">
        <title>Kefir isolates.</title>
        <authorList>
            <person name="Marcisauskas S."/>
            <person name="Kim Y."/>
            <person name="Blasche S."/>
        </authorList>
    </citation>
    <scope>NUCLEOTIDE SEQUENCE [LARGE SCALE GENOMIC DNA]</scope>
    <source>
        <strain evidence="9 10">KR</strain>
    </source>
</reference>
<protein>
    <recommendedName>
        <fullName evidence="2">RING-type E3 ubiquitin transferase</fullName>
        <ecNumber evidence="2">2.3.2.27</ecNumber>
    </recommendedName>
</protein>
<keyword evidence="3" id="KW-0808">Transferase</keyword>
<comment type="catalytic activity">
    <reaction evidence="1">
        <text>S-ubiquitinyl-[E2 ubiquitin-conjugating enzyme]-L-cysteine + [acceptor protein]-L-lysine = [E2 ubiquitin-conjugating enzyme]-L-cysteine + N(6)-ubiquitinyl-[acceptor protein]-L-lysine.</text>
        <dbReference type="EC" id="2.3.2.27"/>
    </reaction>
</comment>
<feature type="compositionally biased region" description="Low complexity" evidence="7">
    <location>
        <begin position="944"/>
        <end position="953"/>
    </location>
</feature>
<proteinExistence type="predicted"/>
<comment type="caution">
    <text evidence="9">The sequence shown here is derived from an EMBL/GenBank/DDBJ whole genome shotgun (WGS) entry which is preliminary data.</text>
</comment>
<feature type="compositionally biased region" description="Low complexity" evidence="7">
    <location>
        <begin position="876"/>
        <end position="905"/>
    </location>
</feature>
<dbReference type="PANTHER" id="PTHR46077">
    <property type="entry name" value="E3 UBIQUITIN-PROTEIN LIGASE TOPORS"/>
    <property type="match status" value="1"/>
</dbReference>
<keyword evidence="4" id="KW-0805">Transcription regulation</keyword>
<dbReference type="Proteomes" id="UP000777482">
    <property type="component" value="Unassembled WGS sequence"/>
</dbReference>
<name>A0A9P7B7U0_RHOMI</name>
<sequence length="1171" mass="126899">MSPPPAKRRRTSSPRPPLAGSPPPRPTPRPPSSPPVQHRNGRKKDPLDGFNDEEDSGEEGVGVTGTGSTRTSSDMDHQPQSHDDNDDAEEEEEHCAICLSPIENRAVVSPCHHGQFCWGCIRAWTDQSRKCPLCLGPIEHLIHNIRSAKDYQNHYLLPLHTVTATATSSEFVATFPPPPGAARGGSSLARSRTDAATINPTLPRHALYGRQSRHPSSRFSSSNRVDERDEATWREREQERALERRRYIYREGLYAKHVASNRYTGFKPFSPHTFSRNEELKAKVIKFIRRELQVFPAVDVAFLTTYLVTIASQLDLRSPSAIRLISDFLSEEDAQHLVHEISTFARSPFTSLEGYDRFVQYGRPQRRHQEEEEQEGLAAGEVADKPRFEEHMSRSRGARGRVEEEWQRERRSSAGRPPFPSSTGRDSSRGNHRSGRSPSPPLHSAPLPRRYSSTSGSAPNGSRPPPPPVRSDPHHPRQSYRPVEPNWRERDERYTGSYYATAASESRRGDGGGGVGGGRRGRRGGFVVNGSPASASRKVDGPGFSATYEEEDAGGGRQRREELRGRRRRGPSPSLAFPRRFSVSPPPPPPRRRRRRYSEDDDEEETMSSRRRFSPSPVPCSYKDERETSPLPSSETRYQGRSSSPTSARSRSPTPSRSRPRSRSRSKTPLQRPEPLSPLPSPPPPPAAGPAGGGGGGPAIDSELDDAISLIGPSFSIGPGSSTNSPLPSPLTAAPAGPPLPMSSREKPMSSSSTFDTSAPPPLPPPRGRPTLAIFGAARRLLGNGRVVTLARDGRASLQPQSDLFRNAGTSASDRKGAAGANSGPRQQEAYHGQATSNRPTASSSSSHASTISATLGPPRKPLLGRLGGIVPPPISTTSTAPAPASRDATASPTTPTSSKASSPADSLRAKLHARLTAEYRQALAASSRSTVPSASENPDGAVSTTTTTSTSTKSDLRSLLQARLQAEKALAYEDLVRTRAATSLATARDAAQERVNEPTVFSQETRDLLMARLDEERRFVDEEAQAGRPALSTWASAYDTYEYGNDLAYDDGYYDYASSDRAPVVFMDDRAAAELVPNNTKLVALSSSSAAPAPAPAASATPSKSESSLKAALLAKRRATIQDELKKFSGQLKEKEMRQKLMMQKRRSETTGGGGGGGEASAEAPVPADP</sequence>
<evidence type="ECO:0000256" key="7">
    <source>
        <dbReference type="SAM" id="MobiDB-lite"/>
    </source>
</evidence>